<accession>A0A371R1X9</accession>
<sequence>MSLLDFLASIVVLYIVVDPVGNIPLFMAITSKLDPTRRRRVLVLSVIIAGGILSLFALFGVGFLEYFGVGMADFMIASGLILTTFSLYYLLRPYEQAPVSEGVEVAVVPLAVPFLAGPASISYVLIISKQLGPFLALATVLIVSLLTLATLAMSNFLSRILGLLGLRLLEKIMLILSVAIGVSLVRRGLLTIEAFTYKYA</sequence>
<evidence type="ECO:0000256" key="3">
    <source>
        <dbReference type="ARBA" id="ARBA00022475"/>
    </source>
</evidence>
<dbReference type="PANTHER" id="PTHR33508:SF1">
    <property type="entry name" value="UPF0056 MEMBRANE PROTEIN YHCE"/>
    <property type="match status" value="1"/>
</dbReference>
<dbReference type="OrthoDB" id="10856at2157"/>
<evidence type="ECO:0000313" key="10">
    <source>
        <dbReference type="Proteomes" id="UP000256877"/>
    </source>
</evidence>
<comment type="subcellular location">
    <subcellularLocation>
        <location evidence="1 7">Cell membrane</location>
        <topology evidence="1 7">Multi-pass membrane protein</topology>
    </subcellularLocation>
</comment>
<organism evidence="9 10">
    <name type="scientific">Pyrobaculum aerophilum</name>
    <dbReference type="NCBI Taxonomy" id="13773"/>
    <lineage>
        <taxon>Archaea</taxon>
        <taxon>Thermoproteota</taxon>
        <taxon>Thermoprotei</taxon>
        <taxon>Thermoproteales</taxon>
        <taxon>Thermoproteaceae</taxon>
        <taxon>Pyrobaculum</taxon>
    </lineage>
</organism>
<name>A0A371R1X9_9CREN</name>
<keyword evidence="6 7" id="KW-0472">Membrane</keyword>
<keyword evidence="5 7" id="KW-1133">Transmembrane helix</keyword>
<evidence type="ECO:0000256" key="7">
    <source>
        <dbReference type="RuleBase" id="RU362048"/>
    </source>
</evidence>
<protein>
    <recommendedName>
        <fullName evidence="7">UPF0056 membrane protein</fullName>
    </recommendedName>
</protein>
<feature type="transmembrane region" description="Helical" evidence="7">
    <location>
        <begin position="6"/>
        <end position="29"/>
    </location>
</feature>
<dbReference type="RefSeq" id="WP_116420674.1">
    <property type="nucleotide sequence ID" value="NZ_NMUE01000006.1"/>
</dbReference>
<dbReference type="InterPro" id="IPR002771">
    <property type="entry name" value="Multi_antbiot-R_MarC"/>
</dbReference>
<dbReference type="Proteomes" id="UP000257123">
    <property type="component" value="Unassembled WGS sequence"/>
</dbReference>
<dbReference type="Proteomes" id="UP000256877">
    <property type="component" value="Unassembled WGS sequence"/>
</dbReference>
<dbReference type="GO" id="GO:0005886">
    <property type="term" value="C:plasma membrane"/>
    <property type="evidence" value="ECO:0007669"/>
    <property type="project" value="UniProtKB-SubCell"/>
</dbReference>
<comment type="caution">
    <text evidence="9">The sequence shown here is derived from an EMBL/GenBank/DDBJ whole genome shotgun (WGS) entry which is preliminary data.</text>
</comment>
<evidence type="ECO:0000256" key="1">
    <source>
        <dbReference type="ARBA" id="ARBA00004651"/>
    </source>
</evidence>
<feature type="transmembrane region" description="Helical" evidence="7">
    <location>
        <begin position="168"/>
        <end position="185"/>
    </location>
</feature>
<evidence type="ECO:0000256" key="6">
    <source>
        <dbReference type="ARBA" id="ARBA00023136"/>
    </source>
</evidence>
<feature type="transmembrane region" description="Helical" evidence="7">
    <location>
        <begin position="134"/>
        <end position="156"/>
    </location>
</feature>
<keyword evidence="4 7" id="KW-0812">Transmembrane</keyword>
<dbReference type="EMBL" id="NMUE01000006">
    <property type="protein sequence ID" value="RFA97473.1"/>
    <property type="molecule type" value="Genomic_DNA"/>
</dbReference>
<evidence type="ECO:0000313" key="8">
    <source>
        <dbReference type="EMBL" id="RFA97473.1"/>
    </source>
</evidence>
<evidence type="ECO:0000256" key="2">
    <source>
        <dbReference type="ARBA" id="ARBA00009784"/>
    </source>
</evidence>
<dbReference type="AlphaFoldDB" id="A0A371R1X9"/>
<feature type="transmembrane region" description="Helical" evidence="7">
    <location>
        <begin position="70"/>
        <end position="91"/>
    </location>
</feature>
<dbReference type="EMBL" id="NMUF01000026">
    <property type="protein sequence ID" value="RFA97513.1"/>
    <property type="molecule type" value="Genomic_DNA"/>
</dbReference>
<dbReference type="Pfam" id="PF01914">
    <property type="entry name" value="MarC"/>
    <property type="match status" value="1"/>
</dbReference>
<dbReference type="PANTHER" id="PTHR33508">
    <property type="entry name" value="UPF0056 MEMBRANE PROTEIN YHCE"/>
    <property type="match status" value="1"/>
</dbReference>
<proteinExistence type="inferred from homology"/>
<feature type="transmembrane region" description="Helical" evidence="7">
    <location>
        <begin position="103"/>
        <end position="128"/>
    </location>
</feature>
<comment type="similarity">
    <text evidence="2 7">Belongs to the UPF0056 (MarC) family.</text>
</comment>
<keyword evidence="3" id="KW-1003">Cell membrane</keyword>
<feature type="transmembrane region" description="Helical" evidence="7">
    <location>
        <begin position="41"/>
        <end position="64"/>
    </location>
</feature>
<evidence type="ECO:0000313" key="11">
    <source>
        <dbReference type="Proteomes" id="UP000257123"/>
    </source>
</evidence>
<evidence type="ECO:0000256" key="4">
    <source>
        <dbReference type="ARBA" id="ARBA00022692"/>
    </source>
</evidence>
<reference evidence="10 11" key="1">
    <citation type="submission" date="2017-07" db="EMBL/GenBank/DDBJ databases">
        <title>Draft genome sequence of aerobic hyperthermophilic archaea, Pyrobaculum aerophilum YKB31 and YKB32.</title>
        <authorList>
            <person name="Mochizuki T."/>
            <person name="Berliner A.J."/>
            <person name="Yoshida-Takashima Y."/>
            <person name="Takaki Y."/>
            <person name="Nunoura T."/>
            <person name="Takai K."/>
        </authorList>
    </citation>
    <scope>NUCLEOTIDE SEQUENCE [LARGE SCALE GENOMIC DNA]</scope>
    <source>
        <strain evidence="8 11">YKB31</strain>
        <strain evidence="9 10">YKB32</strain>
    </source>
</reference>
<gene>
    <name evidence="8" type="ORF">CGL51_03120</name>
    <name evidence="9" type="ORF">CGL52_09305</name>
</gene>
<evidence type="ECO:0000256" key="5">
    <source>
        <dbReference type="ARBA" id="ARBA00022989"/>
    </source>
</evidence>
<evidence type="ECO:0000313" key="9">
    <source>
        <dbReference type="EMBL" id="RFA97513.1"/>
    </source>
</evidence>